<dbReference type="InterPro" id="IPR050239">
    <property type="entry name" value="Sigma-70_RNA_pol_init_factors"/>
</dbReference>
<dbReference type="Pfam" id="PF04542">
    <property type="entry name" value="Sigma70_r2"/>
    <property type="match status" value="1"/>
</dbReference>
<reference evidence="8" key="1">
    <citation type="submission" date="2022-02" db="EMBL/GenBank/DDBJ databases">
        <authorList>
            <person name="Giguere J D."/>
        </authorList>
    </citation>
    <scope>NUCLEOTIDE SEQUENCE</scope>
    <source>
        <strain evidence="8">CCAP 1055/1</strain>
    </source>
</reference>
<accession>A0A8J9SAA1</accession>
<dbReference type="InterPro" id="IPR013325">
    <property type="entry name" value="RNA_pol_sigma_r2"/>
</dbReference>
<dbReference type="InterPro" id="IPR007624">
    <property type="entry name" value="RNA_pol_sigma70_r3"/>
</dbReference>
<proteinExistence type="inferred from homology"/>
<gene>
    <name evidence="8" type="ORF">PTTT1_LOCUS33505</name>
</gene>
<dbReference type="Gene3D" id="1.10.601.10">
    <property type="entry name" value="RNA Polymerase Primary Sigma Factor"/>
    <property type="match status" value="1"/>
</dbReference>
<dbReference type="Proteomes" id="UP000836788">
    <property type="component" value="Chromosome 23"/>
</dbReference>
<dbReference type="GO" id="GO:0003677">
    <property type="term" value="F:DNA binding"/>
    <property type="evidence" value="ECO:0007669"/>
    <property type="project" value="UniProtKB-KW"/>
</dbReference>
<evidence type="ECO:0000313" key="8">
    <source>
        <dbReference type="EMBL" id="CAG9286805.1"/>
    </source>
</evidence>
<keyword evidence="2" id="KW-0805">Transcription regulation</keyword>
<comment type="similarity">
    <text evidence="1">Belongs to the sigma-70 factor family.</text>
</comment>
<dbReference type="PANTHER" id="PTHR30603">
    <property type="entry name" value="RNA POLYMERASE SIGMA FACTOR RPO"/>
    <property type="match status" value="1"/>
</dbReference>
<feature type="non-terminal residue" evidence="8">
    <location>
        <position position="1"/>
    </location>
</feature>
<evidence type="ECO:0000256" key="2">
    <source>
        <dbReference type="ARBA" id="ARBA00023015"/>
    </source>
</evidence>
<keyword evidence="3" id="KW-0731">Sigma factor</keyword>
<dbReference type="InterPro" id="IPR036388">
    <property type="entry name" value="WH-like_DNA-bd_sf"/>
</dbReference>
<protein>
    <recommendedName>
        <fullName evidence="7">RNA polymerase sigma-70 domain-containing protein</fullName>
    </recommendedName>
</protein>
<feature type="domain" description="RNA polymerase sigma-70" evidence="7">
    <location>
        <begin position="286"/>
        <end position="312"/>
    </location>
</feature>
<dbReference type="AlphaFoldDB" id="A0A8J9SAA1"/>
<dbReference type="InterPro" id="IPR000943">
    <property type="entry name" value="RNA_pol_sigma70"/>
</dbReference>
<keyword evidence="5" id="KW-0804">Transcription</keyword>
<feature type="region of interest" description="Disordered" evidence="6">
    <location>
        <begin position="207"/>
        <end position="231"/>
    </location>
</feature>
<dbReference type="PANTHER" id="PTHR30603:SF47">
    <property type="entry name" value="RNA POLYMERASE SIGMA FACTOR SIGD, CHLOROPLASTIC"/>
    <property type="match status" value="1"/>
</dbReference>
<dbReference type="InterPro" id="IPR007627">
    <property type="entry name" value="RNA_pol_sigma70_r2"/>
</dbReference>
<evidence type="ECO:0000256" key="3">
    <source>
        <dbReference type="ARBA" id="ARBA00023082"/>
    </source>
</evidence>
<dbReference type="Pfam" id="PF04545">
    <property type="entry name" value="Sigma70_r4"/>
    <property type="match status" value="1"/>
</dbReference>
<evidence type="ECO:0000256" key="4">
    <source>
        <dbReference type="ARBA" id="ARBA00023125"/>
    </source>
</evidence>
<keyword evidence="4" id="KW-0238">DNA-binding</keyword>
<name>A0A8J9SAA1_PHATR</name>
<dbReference type="InterPro" id="IPR013324">
    <property type="entry name" value="RNA_pol_sigma_r3/r4-like"/>
</dbReference>
<evidence type="ECO:0000259" key="7">
    <source>
        <dbReference type="PROSITE" id="PS00716"/>
    </source>
</evidence>
<dbReference type="InterPro" id="IPR014284">
    <property type="entry name" value="RNA_pol_sigma-70_dom"/>
</dbReference>
<dbReference type="SUPFAM" id="SSF88659">
    <property type="entry name" value="Sigma3 and sigma4 domains of RNA polymerase sigma factors"/>
    <property type="match status" value="2"/>
</dbReference>
<organism evidence="8">
    <name type="scientific">Phaeodactylum tricornutum</name>
    <name type="common">Diatom</name>
    <dbReference type="NCBI Taxonomy" id="2850"/>
    <lineage>
        <taxon>Eukaryota</taxon>
        <taxon>Sar</taxon>
        <taxon>Stramenopiles</taxon>
        <taxon>Ochrophyta</taxon>
        <taxon>Bacillariophyta</taxon>
        <taxon>Bacillariophyceae</taxon>
        <taxon>Bacillariophycidae</taxon>
        <taxon>Naviculales</taxon>
        <taxon>Phaeodactylaceae</taxon>
        <taxon>Phaeodactylum</taxon>
    </lineage>
</organism>
<dbReference type="GO" id="GO:0016987">
    <property type="term" value="F:sigma factor activity"/>
    <property type="evidence" value="ECO:0007669"/>
    <property type="project" value="UniProtKB-KW"/>
</dbReference>
<dbReference type="SUPFAM" id="SSF88946">
    <property type="entry name" value="Sigma2 domain of RNA polymerase sigma factors"/>
    <property type="match status" value="1"/>
</dbReference>
<dbReference type="Pfam" id="PF04539">
    <property type="entry name" value="Sigma70_r3"/>
    <property type="match status" value="1"/>
</dbReference>
<dbReference type="EMBL" id="OU594964">
    <property type="protein sequence ID" value="CAG9286805.1"/>
    <property type="molecule type" value="Genomic_DNA"/>
</dbReference>
<sequence length="329" mass="37872">DSIRSYIKTMCNHELLNKNEEIILGREVQVLIQYEATREQLEAELLRPPTYQEWATKIQPDMMVPDLKKQIRRSLRAKAALTESNIRLVVSIAKRYQHRGLSFQDLAQEGILGLTRACEKFDPERGFRFSTYASWWIKQSIMRAIADQGRTIRLPVHIHDQINALRKVERELKAELGRDARLEEITEKSTLTAEKIEFLNRVSQQDVSMEQELRTSKSKGSSAGLGGPDGGLTLGDVMGDPEAQPAEEASYQMLKDDISRLICTLNSREQAVIRMRFGLDDGKAKTLEEIGRRFSVTRERIRQIESRALHKLRQPYRNHAVKCYVKDYS</sequence>
<evidence type="ECO:0000256" key="1">
    <source>
        <dbReference type="ARBA" id="ARBA00007788"/>
    </source>
</evidence>
<dbReference type="InterPro" id="IPR007630">
    <property type="entry name" value="RNA_pol_sigma70_r4"/>
</dbReference>
<dbReference type="Gene3D" id="1.10.10.10">
    <property type="entry name" value="Winged helix-like DNA-binding domain superfamily/Winged helix DNA-binding domain"/>
    <property type="match status" value="2"/>
</dbReference>
<dbReference type="CDD" id="cd06171">
    <property type="entry name" value="Sigma70_r4"/>
    <property type="match status" value="1"/>
</dbReference>
<dbReference type="PROSITE" id="PS00716">
    <property type="entry name" value="SIGMA70_2"/>
    <property type="match status" value="1"/>
</dbReference>
<dbReference type="NCBIfam" id="TIGR02937">
    <property type="entry name" value="sigma70-ECF"/>
    <property type="match status" value="1"/>
</dbReference>
<dbReference type="GO" id="GO:0006352">
    <property type="term" value="P:DNA-templated transcription initiation"/>
    <property type="evidence" value="ECO:0007669"/>
    <property type="project" value="InterPro"/>
</dbReference>
<dbReference type="PRINTS" id="PR00046">
    <property type="entry name" value="SIGMA70FCT"/>
</dbReference>
<evidence type="ECO:0000256" key="6">
    <source>
        <dbReference type="SAM" id="MobiDB-lite"/>
    </source>
</evidence>
<evidence type="ECO:0000256" key="5">
    <source>
        <dbReference type="ARBA" id="ARBA00023163"/>
    </source>
</evidence>